<gene>
    <name evidence="1" type="ORF">PDESU_06497</name>
</gene>
<dbReference type="Proteomes" id="UP000366872">
    <property type="component" value="Unassembled WGS sequence"/>
</dbReference>
<organism evidence="1 2">
    <name type="scientific">Pontiella desulfatans</name>
    <dbReference type="NCBI Taxonomy" id="2750659"/>
    <lineage>
        <taxon>Bacteria</taxon>
        <taxon>Pseudomonadati</taxon>
        <taxon>Kiritimatiellota</taxon>
        <taxon>Kiritimatiellia</taxon>
        <taxon>Kiritimatiellales</taxon>
        <taxon>Pontiellaceae</taxon>
        <taxon>Pontiella</taxon>
    </lineage>
</organism>
<dbReference type="Pfam" id="PF13366">
    <property type="entry name" value="PDDEXK_3"/>
    <property type="match status" value="1"/>
</dbReference>
<name>A0A6C2UCQ7_PONDE</name>
<keyword evidence="2" id="KW-1185">Reference proteome</keyword>
<evidence type="ECO:0000313" key="2">
    <source>
        <dbReference type="Proteomes" id="UP000366872"/>
    </source>
</evidence>
<reference evidence="1 2" key="1">
    <citation type="submission" date="2019-04" db="EMBL/GenBank/DDBJ databases">
        <authorList>
            <person name="Van Vliet M D."/>
        </authorList>
    </citation>
    <scope>NUCLEOTIDE SEQUENCE [LARGE SCALE GENOMIC DNA]</scope>
    <source>
        <strain evidence="1 2">F1</strain>
    </source>
</reference>
<dbReference type="EMBL" id="CAAHFG010000005">
    <property type="protein sequence ID" value="VGO17895.1"/>
    <property type="molecule type" value="Genomic_DNA"/>
</dbReference>
<dbReference type="InterPro" id="IPR026350">
    <property type="entry name" value="GxxExxY"/>
</dbReference>
<sequence length="270" mass="30835">MRVWALPIELPICVSRISQENFHAVDKLVTGMAFDIHNEFGRFCDENIYQAELMERCISAGIEGHSEVEIRVSYDTFHKSYFIDLLLSNSIVYELKTAKTLNGEHRKQILNYLLLANLAHGALINFRPASVAHEFASTRLTMEQRLDYTLVDDGWKKLDGDSEKLRTIMSNLLQDWGAFLDSNLYTEAITHFLGGEEQVVQAIPVSKGNRVLGKQNVHLLNPATAFIVSATTKNPGYYQNHIQRFLDHTDIKAIQWINLNHAKIEFRTLT</sequence>
<proteinExistence type="predicted"/>
<dbReference type="Gene3D" id="3.90.320.10">
    <property type="match status" value="1"/>
</dbReference>
<protein>
    <recommendedName>
        <fullName evidence="3">GxxExxY protein</fullName>
    </recommendedName>
</protein>
<dbReference type="NCBIfam" id="TIGR04256">
    <property type="entry name" value="GxxExxY"/>
    <property type="match status" value="1"/>
</dbReference>
<evidence type="ECO:0008006" key="3">
    <source>
        <dbReference type="Google" id="ProtNLM"/>
    </source>
</evidence>
<evidence type="ECO:0000313" key="1">
    <source>
        <dbReference type="EMBL" id="VGO17895.1"/>
    </source>
</evidence>
<dbReference type="AlphaFoldDB" id="A0A6C2UCQ7"/>
<dbReference type="InterPro" id="IPR011604">
    <property type="entry name" value="PDDEXK-like_dom_sf"/>
</dbReference>
<accession>A0A6C2UCQ7</accession>